<keyword evidence="11" id="KW-1185">Reference proteome</keyword>
<dbReference type="CDD" id="cd12148">
    <property type="entry name" value="fungal_TF_MHR"/>
    <property type="match status" value="1"/>
</dbReference>
<dbReference type="InterPro" id="IPR036864">
    <property type="entry name" value="Zn2-C6_fun-type_DNA-bd_sf"/>
</dbReference>
<name>W3WV21_PESFW</name>
<evidence type="ECO:0000256" key="2">
    <source>
        <dbReference type="ARBA" id="ARBA00022723"/>
    </source>
</evidence>
<dbReference type="SMART" id="SM00066">
    <property type="entry name" value="GAL4"/>
    <property type="match status" value="1"/>
</dbReference>
<dbReference type="AlphaFoldDB" id="W3WV21"/>
<gene>
    <name evidence="10" type="ORF">PFICI_09742</name>
</gene>
<keyword evidence="8" id="KW-0812">Transmembrane</keyword>
<feature type="domain" description="Zn(2)-C6 fungal-type" evidence="9">
    <location>
        <begin position="4"/>
        <end position="33"/>
    </location>
</feature>
<evidence type="ECO:0000256" key="5">
    <source>
        <dbReference type="ARBA" id="ARBA00023163"/>
    </source>
</evidence>
<comment type="subcellular location">
    <subcellularLocation>
        <location evidence="1">Nucleus</location>
    </subcellularLocation>
</comment>
<organism evidence="10 11">
    <name type="scientific">Pestalotiopsis fici (strain W106-1 / CGMCC3.15140)</name>
    <dbReference type="NCBI Taxonomy" id="1229662"/>
    <lineage>
        <taxon>Eukaryota</taxon>
        <taxon>Fungi</taxon>
        <taxon>Dikarya</taxon>
        <taxon>Ascomycota</taxon>
        <taxon>Pezizomycotina</taxon>
        <taxon>Sordariomycetes</taxon>
        <taxon>Xylariomycetidae</taxon>
        <taxon>Amphisphaeriales</taxon>
        <taxon>Sporocadaceae</taxon>
        <taxon>Pestalotiopsis</taxon>
    </lineage>
</organism>
<keyword evidence="8" id="KW-1133">Transmembrane helix</keyword>
<dbReference type="HOGENOM" id="CLU_006926_3_1_1"/>
<keyword evidence="4" id="KW-0238">DNA-binding</keyword>
<reference evidence="11" key="1">
    <citation type="journal article" date="2015" name="BMC Genomics">
        <title>Genomic and transcriptomic analysis of the endophytic fungus Pestalotiopsis fici reveals its lifestyle and high potential for synthesis of natural products.</title>
        <authorList>
            <person name="Wang X."/>
            <person name="Zhang X."/>
            <person name="Liu L."/>
            <person name="Xiang M."/>
            <person name="Wang W."/>
            <person name="Sun X."/>
            <person name="Che Y."/>
            <person name="Guo L."/>
            <person name="Liu G."/>
            <person name="Guo L."/>
            <person name="Wang C."/>
            <person name="Yin W.B."/>
            <person name="Stadler M."/>
            <person name="Zhang X."/>
            <person name="Liu X."/>
        </authorList>
    </citation>
    <scope>NUCLEOTIDE SEQUENCE [LARGE SCALE GENOMIC DNA]</scope>
    <source>
        <strain evidence="11">W106-1 / CGMCC3.15140</strain>
    </source>
</reference>
<dbReference type="GO" id="GO:0005634">
    <property type="term" value="C:nucleus"/>
    <property type="evidence" value="ECO:0007669"/>
    <property type="project" value="UniProtKB-SubCell"/>
</dbReference>
<evidence type="ECO:0000256" key="7">
    <source>
        <dbReference type="SAM" id="MobiDB-lite"/>
    </source>
</evidence>
<accession>W3WV21</accession>
<protein>
    <recommendedName>
        <fullName evidence="9">Zn(2)-C6 fungal-type domain-containing protein</fullName>
    </recommendedName>
</protein>
<dbReference type="InterPro" id="IPR007219">
    <property type="entry name" value="XnlR_reg_dom"/>
</dbReference>
<dbReference type="PANTHER" id="PTHR47540:SF6">
    <property type="entry name" value="ZN(II)2CYS6 TRANSCRIPTION FACTOR (EUROFUNG)"/>
    <property type="match status" value="1"/>
</dbReference>
<dbReference type="GO" id="GO:0045944">
    <property type="term" value="P:positive regulation of transcription by RNA polymerase II"/>
    <property type="evidence" value="ECO:0007669"/>
    <property type="project" value="TreeGrafter"/>
</dbReference>
<dbReference type="GO" id="GO:0043565">
    <property type="term" value="F:sequence-specific DNA binding"/>
    <property type="evidence" value="ECO:0007669"/>
    <property type="project" value="TreeGrafter"/>
</dbReference>
<feature type="compositionally biased region" description="Basic and acidic residues" evidence="7">
    <location>
        <begin position="83"/>
        <end position="118"/>
    </location>
</feature>
<evidence type="ECO:0000259" key="9">
    <source>
        <dbReference type="PROSITE" id="PS50048"/>
    </source>
</evidence>
<evidence type="ECO:0000256" key="6">
    <source>
        <dbReference type="ARBA" id="ARBA00023242"/>
    </source>
</evidence>
<dbReference type="GeneID" id="19274755"/>
<dbReference type="SMART" id="SM00906">
    <property type="entry name" value="Fungal_trans"/>
    <property type="match status" value="1"/>
</dbReference>
<dbReference type="InParanoid" id="W3WV21"/>
<dbReference type="GO" id="GO:0006351">
    <property type="term" value="P:DNA-templated transcription"/>
    <property type="evidence" value="ECO:0007669"/>
    <property type="project" value="InterPro"/>
</dbReference>
<feature type="transmembrane region" description="Helical" evidence="8">
    <location>
        <begin position="246"/>
        <end position="263"/>
    </location>
</feature>
<dbReference type="GO" id="GO:0000981">
    <property type="term" value="F:DNA-binding transcription factor activity, RNA polymerase II-specific"/>
    <property type="evidence" value="ECO:0007669"/>
    <property type="project" value="InterPro"/>
</dbReference>
<dbReference type="KEGG" id="pfy:PFICI_09742"/>
<keyword evidence="6" id="KW-0539">Nucleus</keyword>
<dbReference type="SUPFAM" id="SSF57701">
    <property type="entry name" value="Zn2/Cys6 DNA-binding domain"/>
    <property type="match status" value="1"/>
</dbReference>
<feature type="compositionally biased region" description="Polar residues" evidence="7">
    <location>
        <begin position="71"/>
        <end position="81"/>
    </location>
</feature>
<dbReference type="Gene3D" id="4.10.240.10">
    <property type="entry name" value="Zn(2)-C6 fungal-type DNA-binding domain"/>
    <property type="match status" value="1"/>
</dbReference>
<dbReference type="eggNOG" id="ENOG502QTA0">
    <property type="taxonomic scope" value="Eukaryota"/>
</dbReference>
<evidence type="ECO:0000256" key="8">
    <source>
        <dbReference type="SAM" id="Phobius"/>
    </source>
</evidence>
<dbReference type="PROSITE" id="PS00463">
    <property type="entry name" value="ZN2_CY6_FUNGAL_1"/>
    <property type="match status" value="1"/>
</dbReference>
<dbReference type="Pfam" id="PF04082">
    <property type="entry name" value="Fungal_trans"/>
    <property type="match status" value="1"/>
</dbReference>
<evidence type="ECO:0000256" key="4">
    <source>
        <dbReference type="ARBA" id="ARBA00023125"/>
    </source>
</evidence>
<keyword evidence="2" id="KW-0479">Metal-binding</keyword>
<evidence type="ECO:0000313" key="10">
    <source>
        <dbReference type="EMBL" id="ETS77680.1"/>
    </source>
</evidence>
<feature type="region of interest" description="Disordered" evidence="7">
    <location>
        <begin position="53"/>
        <end position="130"/>
    </location>
</feature>
<dbReference type="Pfam" id="PF00172">
    <property type="entry name" value="Zn_clus"/>
    <property type="match status" value="1"/>
</dbReference>
<keyword evidence="5" id="KW-0804">Transcription</keyword>
<evidence type="ECO:0000256" key="3">
    <source>
        <dbReference type="ARBA" id="ARBA00023015"/>
    </source>
</evidence>
<dbReference type="Proteomes" id="UP000030651">
    <property type="component" value="Unassembled WGS sequence"/>
</dbReference>
<dbReference type="OrthoDB" id="3266505at2759"/>
<dbReference type="RefSeq" id="XP_007836514.1">
    <property type="nucleotide sequence ID" value="XM_007838323.1"/>
</dbReference>
<evidence type="ECO:0000313" key="11">
    <source>
        <dbReference type="Proteomes" id="UP000030651"/>
    </source>
</evidence>
<dbReference type="InterPro" id="IPR051711">
    <property type="entry name" value="Stress_Response_Reg"/>
</dbReference>
<dbReference type="EMBL" id="KI912115">
    <property type="protein sequence ID" value="ETS77680.1"/>
    <property type="molecule type" value="Genomic_DNA"/>
</dbReference>
<dbReference type="GO" id="GO:0008270">
    <property type="term" value="F:zinc ion binding"/>
    <property type="evidence" value="ECO:0007669"/>
    <property type="project" value="InterPro"/>
</dbReference>
<sequence>MRYSCARCRKQKIKCSGLQPCEGCRKRKVACNFDDKDDKVVVTRAYLLDLQRKVATRSPSSPEHPPRTGDNARSNIATPSISGHEDDTLLEEGRDADVTRNNDLDSASRSDGREDRSSDLTNPLADSPSTFMSTLNGKPFYLGTSSNWSFSGRLLQITHEYLHKTPLPAEAILFDGSAYGFGWRGDSITDNADLPAIPSPDYAIYLINAVKFHCGQLFHLFDDEEFHRNLQRFYSNPNQKEKKSDLWYIHFLLILAFGKMFILQKVTGTRPSGSEFFQRAMEILPPTYILCQQPIAATEILCCIALYLQCFDHRQAAYIYISQAMRTAMGYGMHTEMPVAQLGEEYVQRCRKIWWTIYLLDRQMTSLMGLPQCIQDADIQCQMPVYPEASQRTTTLEMHIKLAGVIAGISSIYGADGRLNRKFLVSTKALLESLASLAIELGQVVPLKLDNPGYGVPRMSASLHLLYHQCIVLATRPLIFCCLKMCLEGAVNSKEPTRHRLNSIVQMCMESAQQTIIILESLQAQGLLETFLPMDLDALYVSSVILAIAPVVDDQRLKDHASWTHRSLTLLDTIISAGNLIATWRRSEVQQLDQNMEQILAVGLHAPCSSASVAVADVQMPEASHTENMAFDQSSLQSQALSMMESGSGEDLTADQIMAIANSIQDEDVEWMERAIAENSIW</sequence>
<dbReference type="PROSITE" id="PS50048">
    <property type="entry name" value="ZN2_CY6_FUNGAL_2"/>
    <property type="match status" value="1"/>
</dbReference>
<dbReference type="InterPro" id="IPR001138">
    <property type="entry name" value="Zn2Cys6_DnaBD"/>
</dbReference>
<dbReference type="CDD" id="cd00067">
    <property type="entry name" value="GAL4"/>
    <property type="match status" value="1"/>
</dbReference>
<proteinExistence type="predicted"/>
<evidence type="ECO:0000256" key="1">
    <source>
        <dbReference type="ARBA" id="ARBA00004123"/>
    </source>
</evidence>
<keyword evidence="8" id="KW-0472">Membrane</keyword>
<dbReference type="PANTHER" id="PTHR47540">
    <property type="entry name" value="THIAMINE REPRESSIBLE GENES REGULATORY PROTEIN THI5"/>
    <property type="match status" value="1"/>
</dbReference>
<dbReference type="OMA" id="SHTENMA"/>
<keyword evidence="3" id="KW-0805">Transcription regulation</keyword>